<dbReference type="Gene3D" id="3.40.50.1110">
    <property type="entry name" value="SGNH hydrolase"/>
    <property type="match status" value="1"/>
</dbReference>
<reference evidence="1" key="1">
    <citation type="submission" date="2021-01" db="EMBL/GenBank/DDBJ databases">
        <authorList>
            <person name="Corre E."/>
            <person name="Pelletier E."/>
            <person name="Niang G."/>
            <person name="Scheremetjew M."/>
            <person name="Finn R."/>
            <person name="Kale V."/>
            <person name="Holt S."/>
            <person name="Cochrane G."/>
            <person name="Meng A."/>
            <person name="Brown T."/>
            <person name="Cohen L."/>
        </authorList>
    </citation>
    <scope>NUCLEOTIDE SEQUENCE</scope>
    <source>
        <strain evidence="1">CCMP2058</strain>
    </source>
</reference>
<organism evidence="1">
    <name type="scientific">Amorphochlora amoebiformis</name>
    <dbReference type="NCBI Taxonomy" id="1561963"/>
    <lineage>
        <taxon>Eukaryota</taxon>
        <taxon>Sar</taxon>
        <taxon>Rhizaria</taxon>
        <taxon>Cercozoa</taxon>
        <taxon>Chlorarachniophyceae</taxon>
        <taxon>Amorphochlora</taxon>
    </lineage>
</organism>
<dbReference type="EMBL" id="HBEM01013459">
    <property type="protein sequence ID" value="CAD8447899.1"/>
    <property type="molecule type" value="Transcribed_RNA"/>
</dbReference>
<dbReference type="SUPFAM" id="SSF52266">
    <property type="entry name" value="SGNH hydrolase"/>
    <property type="match status" value="1"/>
</dbReference>
<dbReference type="CDD" id="cd00229">
    <property type="entry name" value="SGNH_hydrolase"/>
    <property type="match status" value="1"/>
</dbReference>
<accession>A0A7S0DA85</accession>
<gene>
    <name evidence="1" type="ORF">LAMO00422_LOCUS9290</name>
</gene>
<protein>
    <recommendedName>
        <fullName evidence="2">SGNH hydrolase-type esterase domain-containing protein</fullName>
    </recommendedName>
</protein>
<evidence type="ECO:0008006" key="2">
    <source>
        <dbReference type="Google" id="ProtNLM"/>
    </source>
</evidence>
<proteinExistence type="predicted"/>
<evidence type="ECO:0000313" key="1">
    <source>
        <dbReference type="EMBL" id="CAD8447899.1"/>
    </source>
</evidence>
<dbReference type="AlphaFoldDB" id="A0A7S0DA85"/>
<sequence length="304" mass="35082">MVNEKLRQDWPAPGICEAVHHFIRVQWFLLLQYFFGNWWTRFKPATKTYKKLLIIGDGVAGGYGDYATCAESPGLVRHLYRIIAVEPTLRLPWKLINCGLFGTTSDDWSPECKAEEDSFRSYGRAFGVVEEARRRCMRPTPKPLWKKVFDDKRYRDAEVVIVCVGLNDSKYGLLPDDPKSTLNNIKSISEALLDMKKEVILCTIPLRWRLVGGEHAELFTKDYDRNCLIAQYVEERKCPQLTFGIDFGARLFNNPAFYSTDAVHLCSAGYKKWASEMREALVPAMVRVEARTWKDMLAKHRKVK</sequence>
<dbReference type="InterPro" id="IPR036514">
    <property type="entry name" value="SGNH_hydro_sf"/>
</dbReference>
<name>A0A7S0DA85_9EUKA</name>